<protein>
    <submittedName>
        <fullName evidence="2">Glycosyl transferase</fullName>
    </submittedName>
</protein>
<sequence length="314" mass="36326">MLSIIIPLYNSEMFIIGLIEQLNQVTYPTFEVLFIDNNSTDNTIEVLHIELHNVKFSYQILSESKQGAGHARNKGIAEAQGEYLAFLDCDDKIHKAKWEKDIAILEKYPVEFVFCRTKRFYEDGRELLHPINGFREGINSPPALGLIWLQHYFYLQGPGAIVIKTETVKKLGGFHSIKTGEDAFLFIRLGLLYTGFFYSETLFSYFRHAQSTISKTNAAKDGTVWSYFNLKKQLYADSIIKSNSEAFKIVQRQLQLDILLLHRSGNSLESIINDPILFDFKRDFLLFNPISLLINRLSSKLKFNPFFQVWKRLN</sequence>
<evidence type="ECO:0000313" key="3">
    <source>
        <dbReference type="Proteomes" id="UP000625735"/>
    </source>
</evidence>
<gene>
    <name evidence="2" type="ORF">GCM10011343_02500</name>
</gene>
<comment type="caution">
    <text evidence="2">The sequence shown here is derived from an EMBL/GenBank/DDBJ whole genome shotgun (WGS) entry which is preliminary data.</text>
</comment>
<dbReference type="Pfam" id="PF00535">
    <property type="entry name" value="Glycos_transf_2"/>
    <property type="match status" value="1"/>
</dbReference>
<dbReference type="InterPro" id="IPR001173">
    <property type="entry name" value="Glyco_trans_2-like"/>
</dbReference>
<dbReference type="Proteomes" id="UP000625735">
    <property type="component" value="Unassembled WGS sequence"/>
</dbReference>
<dbReference type="AlphaFoldDB" id="A0A917D9V2"/>
<dbReference type="GO" id="GO:0016758">
    <property type="term" value="F:hexosyltransferase activity"/>
    <property type="evidence" value="ECO:0007669"/>
    <property type="project" value="UniProtKB-ARBA"/>
</dbReference>
<dbReference type="PANTHER" id="PTHR22916">
    <property type="entry name" value="GLYCOSYLTRANSFERASE"/>
    <property type="match status" value="1"/>
</dbReference>
<evidence type="ECO:0000313" key="2">
    <source>
        <dbReference type="EMBL" id="GGD14975.1"/>
    </source>
</evidence>
<keyword evidence="3" id="KW-1185">Reference proteome</keyword>
<keyword evidence="2" id="KW-0808">Transferase</keyword>
<accession>A0A917D9V2</accession>
<dbReference type="Gene3D" id="3.90.550.10">
    <property type="entry name" value="Spore Coat Polysaccharide Biosynthesis Protein SpsA, Chain A"/>
    <property type="match status" value="1"/>
</dbReference>
<name>A0A917D9V2_9FLAO</name>
<dbReference type="RefSeq" id="WP_188360684.1">
    <property type="nucleotide sequence ID" value="NZ_BMFG01000001.1"/>
</dbReference>
<dbReference type="PANTHER" id="PTHR22916:SF3">
    <property type="entry name" value="UDP-GLCNAC:BETAGAL BETA-1,3-N-ACETYLGLUCOSAMINYLTRANSFERASE-LIKE PROTEIN 1"/>
    <property type="match status" value="1"/>
</dbReference>
<organism evidence="2 3">
    <name type="scientific">Flavobacterium orientale</name>
    <dbReference type="NCBI Taxonomy" id="1756020"/>
    <lineage>
        <taxon>Bacteria</taxon>
        <taxon>Pseudomonadati</taxon>
        <taxon>Bacteroidota</taxon>
        <taxon>Flavobacteriia</taxon>
        <taxon>Flavobacteriales</taxon>
        <taxon>Flavobacteriaceae</taxon>
        <taxon>Flavobacterium</taxon>
    </lineage>
</organism>
<dbReference type="EMBL" id="BMFG01000001">
    <property type="protein sequence ID" value="GGD14975.1"/>
    <property type="molecule type" value="Genomic_DNA"/>
</dbReference>
<evidence type="ECO:0000259" key="1">
    <source>
        <dbReference type="Pfam" id="PF00535"/>
    </source>
</evidence>
<proteinExistence type="predicted"/>
<dbReference type="InterPro" id="IPR029044">
    <property type="entry name" value="Nucleotide-diphossugar_trans"/>
</dbReference>
<feature type="domain" description="Glycosyltransferase 2-like" evidence="1">
    <location>
        <begin position="3"/>
        <end position="133"/>
    </location>
</feature>
<reference evidence="2" key="1">
    <citation type="journal article" date="2014" name="Int. J. Syst. Evol. Microbiol.">
        <title>Complete genome sequence of Corynebacterium casei LMG S-19264T (=DSM 44701T), isolated from a smear-ripened cheese.</title>
        <authorList>
            <consortium name="US DOE Joint Genome Institute (JGI-PGF)"/>
            <person name="Walter F."/>
            <person name="Albersmeier A."/>
            <person name="Kalinowski J."/>
            <person name="Ruckert C."/>
        </authorList>
    </citation>
    <scope>NUCLEOTIDE SEQUENCE</scope>
    <source>
        <strain evidence="2">CGMCC 1.12506</strain>
    </source>
</reference>
<reference evidence="2" key="2">
    <citation type="submission" date="2020-09" db="EMBL/GenBank/DDBJ databases">
        <authorList>
            <person name="Sun Q."/>
            <person name="Zhou Y."/>
        </authorList>
    </citation>
    <scope>NUCLEOTIDE SEQUENCE</scope>
    <source>
        <strain evidence="2">CGMCC 1.12506</strain>
    </source>
</reference>
<dbReference type="SUPFAM" id="SSF53448">
    <property type="entry name" value="Nucleotide-diphospho-sugar transferases"/>
    <property type="match status" value="1"/>
</dbReference>